<reference evidence="3" key="2">
    <citation type="submission" date="2013-12" db="EMBL/GenBank/DDBJ databases">
        <title>Evolution of pathogenesis and genome organization in the Tremellales.</title>
        <authorList>
            <person name="Cuomo C."/>
            <person name="Litvintseva A."/>
            <person name="Heitman J."/>
            <person name="Chen Y."/>
            <person name="Sun S."/>
            <person name="Springer D."/>
            <person name="Dromer F."/>
            <person name="Young S."/>
            <person name="Zeng Q."/>
            <person name="Chapman S."/>
            <person name="Gujja S."/>
            <person name="Saif S."/>
            <person name="Birren B."/>
        </authorList>
    </citation>
    <scope>NUCLEOTIDE SEQUENCE [LARGE SCALE GENOMIC DNA]</scope>
    <source>
        <strain evidence="3">CBS 10435</strain>
    </source>
</reference>
<accession>A0A1B9IYC2</accession>
<dbReference type="AlphaFoldDB" id="A0A1B9IYC2"/>
<dbReference type="Proteomes" id="UP000092583">
    <property type="component" value="Unassembled WGS sequence"/>
</dbReference>
<organism evidence="2 3">
    <name type="scientific">Kwoniella mangroviensis CBS 10435</name>
    <dbReference type="NCBI Taxonomy" id="1331196"/>
    <lineage>
        <taxon>Eukaryota</taxon>
        <taxon>Fungi</taxon>
        <taxon>Dikarya</taxon>
        <taxon>Basidiomycota</taxon>
        <taxon>Agaricomycotina</taxon>
        <taxon>Tremellomycetes</taxon>
        <taxon>Tremellales</taxon>
        <taxon>Cryptococcaceae</taxon>
        <taxon>Kwoniella</taxon>
    </lineage>
</organism>
<evidence type="ECO:0000313" key="3">
    <source>
        <dbReference type="Proteomes" id="UP000092583"/>
    </source>
</evidence>
<dbReference type="EMBL" id="KI669459">
    <property type="protein sequence ID" value="OCF60527.1"/>
    <property type="molecule type" value="Genomic_DNA"/>
</dbReference>
<gene>
    <name evidence="2" type="ORF">L486_00160</name>
</gene>
<sequence length="110" mass="12370">MPAPNGDFSSSNANVSRETWAPRSPSPPSRASYPSGEYAERAPPSGPRGRDAPREPSNGGGRDDYDRDGRKEGNGYVSYFLCLYRHERITRLCMEAKRKERLNLDCMDWA</sequence>
<feature type="region of interest" description="Disordered" evidence="1">
    <location>
        <begin position="1"/>
        <end position="72"/>
    </location>
</feature>
<keyword evidence="3" id="KW-1185">Reference proteome</keyword>
<feature type="compositionally biased region" description="Basic and acidic residues" evidence="1">
    <location>
        <begin position="61"/>
        <end position="72"/>
    </location>
</feature>
<protein>
    <submittedName>
        <fullName evidence="2">Uncharacterized protein</fullName>
    </submittedName>
</protein>
<reference evidence="2 3" key="1">
    <citation type="submission" date="2013-07" db="EMBL/GenBank/DDBJ databases">
        <title>The Genome Sequence of Kwoniella mangroviensis CBS10435.</title>
        <authorList>
            <consortium name="The Broad Institute Genome Sequencing Platform"/>
            <person name="Cuomo C."/>
            <person name="Litvintseva A."/>
            <person name="Chen Y."/>
            <person name="Heitman J."/>
            <person name="Sun S."/>
            <person name="Springer D."/>
            <person name="Dromer F."/>
            <person name="Young S.K."/>
            <person name="Zeng Q."/>
            <person name="Gargeya S."/>
            <person name="Fitzgerald M."/>
            <person name="Abouelleil A."/>
            <person name="Alvarado L."/>
            <person name="Berlin A.M."/>
            <person name="Chapman S.B."/>
            <person name="Dewar J."/>
            <person name="Goldberg J."/>
            <person name="Griggs A."/>
            <person name="Gujja S."/>
            <person name="Hansen M."/>
            <person name="Howarth C."/>
            <person name="Imamovic A."/>
            <person name="Larimer J."/>
            <person name="McCowan C."/>
            <person name="Murphy C."/>
            <person name="Pearson M."/>
            <person name="Priest M."/>
            <person name="Roberts A."/>
            <person name="Saif S."/>
            <person name="Shea T."/>
            <person name="Sykes S."/>
            <person name="Wortman J."/>
            <person name="Nusbaum C."/>
            <person name="Birren B."/>
        </authorList>
    </citation>
    <scope>NUCLEOTIDE SEQUENCE [LARGE SCALE GENOMIC DNA]</scope>
    <source>
        <strain evidence="2 3">CBS 10435</strain>
    </source>
</reference>
<evidence type="ECO:0000313" key="2">
    <source>
        <dbReference type="EMBL" id="OCF60527.1"/>
    </source>
</evidence>
<name>A0A1B9IYC2_9TREE</name>
<evidence type="ECO:0000256" key="1">
    <source>
        <dbReference type="SAM" id="MobiDB-lite"/>
    </source>
</evidence>
<proteinExistence type="predicted"/>
<feature type="compositionally biased region" description="Polar residues" evidence="1">
    <location>
        <begin position="7"/>
        <end position="17"/>
    </location>
</feature>